<dbReference type="Proteomes" id="UP000494106">
    <property type="component" value="Unassembled WGS sequence"/>
</dbReference>
<reference evidence="5 6" key="1">
    <citation type="submission" date="2020-04" db="EMBL/GenBank/DDBJ databases">
        <authorList>
            <person name="Wallbank WR R."/>
            <person name="Pardo Diaz C."/>
            <person name="Kozak K."/>
            <person name="Martin S."/>
            <person name="Jiggins C."/>
            <person name="Moest M."/>
            <person name="Warren A I."/>
            <person name="Byers J.R.P. K."/>
            <person name="Montejo-Kovacevich G."/>
            <person name="Yen C E."/>
        </authorList>
    </citation>
    <scope>NUCLEOTIDE SEQUENCE [LARGE SCALE GENOMIC DNA]</scope>
</reference>
<feature type="region of interest" description="Disordered" evidence="3">
    <location>
        <begin position="76"/>
        <end position="98"/>
    </location>
</feature>
<protein>
    <recommendedName>
        <fullName evidence="4">DDE Tnp4 domain-containing protein</fullName>
    </recommendedName>
</protein>
<dbReference type="AlphaFoldDB" id="A0A8S0YNH7"/>
<evidence type="ECO:0000256" key="3">
    <source>
        <dbReference type="SAM" id="MobiDB-lite"/>
    </source>
</evidence>
<name>A0A8S0YNH7_ARCPL</name>
<keyword evidence="2" id="KW-0479">Metal-binding</keyword>
<keyword evidence="6" id="KW-1185">Reference proteome</keyword>
<comment type="caution">
    <text evidence="5">The sequence shown here is derived from an EMBL/GenBank/DDBJ whole genome shotgun (WGS) entry which is preliminary data.</text>
</comment>
<gene>
    <name evidence="5" type="ORF">APLA_LOCUS489</name>
</gene>
<dbReference type="Pfam" id="PF13359">
    <property type="entry name" value="DDE_Tnp_4"/>
    <property type="match status" value="1"/>
</dbReference>
<feature type="compositionally biased region" description="Basic and acidic residues" evidence="3">
    <location>
        <begin position="85"/>
        <end position="98"/>
    </location>
</feature>
<organism evidence="5 6">
    <name type="scientific">Arctia plantaginis</name>
    <name type="common">Wood tiger moth</name>
    <name type="synonym">Phalaena plantaginis</name>
    <dbReference type="NCBI Taxonomy" id="874455"/>
    <lineage>
        <taxon>Eukaryota</taxon>
        <taxon>Metazoa</taxon>
        <taxon>Ecdysozoa</taxon>
        <taxon>Arthropoda</taxon>
        <taxon>Hexapoda</taxon>
        <taxon>Insecta</taxon>
        <taxon>Pterygota</taxon>
        <taxon>Neoptera</taxon>
        <taxon>Endopterygota</taxon>
        <taxon>Lepidoptera</taxon>
        <taxon>Glossata</taxon>
        <taxon>Ditrysia</taxon>
        <taxon>Noctuoidea</taxon>
        <taxon>Erebidae</taxon>
        <taxon>Arctiinae</taxon>
        <taxon>Arctia</taxon>
    </lineage>
</organism>
<dbReference type="InterPro" id="IPR027806">
    <property type="entry name" value="HARBI1_dom"/>
</dbReference>
<evidence type="ECO:0000313" key="6">
    <source>
        <dbReference type="Proteomes" id="UP000494106"/>
    </source>
</evidence>
<dbReference type="GO" id="GO:0046872">
    <property type="term" value="F:metal ion binding"/>
    <property type="evidence" value="ECO:0007669"/>
    <property type="project" value="UniProtKB-KW"/>
</dbReference>
<evidence type="ECO:0000256" key="1">
    <source>
        <dbReference type="ARBA" id="ARBA00001968"/>
    </source>
</evidence>
<feature type="domain" description="DDE Tnp4" evidence="4">
    <location>
        <begin position="3"/>
        <end position="64"/>
    </location>
</feature>
<dbReference type="OrthoDB" id="6581217at2759"/>
<dbReference type="EMBL" id="CADEBC010000061">
    <property type="protein sequence ID" value="CAB3221182.1"/>
    <property type="molecule type" value="Genomic_DNA"/>
</dbReference>
<sequence length="136" mass="15864">MRPFPGKNLSNEQRILNYRLSRARRMSENVFGIMVQKFRMFMRPLQGNPDNITRVVLAACIIHNFIRINEDYKVPEVSDNTDTTPVEKSRLQDFPRRRGGENREAFNVREFVREFSLSNSSTLKRVVWSGKNAGLS</sequence>
<evidence type="ECO:0000259" key="4">
    <source>
        <dbReference type="Pfam" id="PF13359"/>
    </source>
</evidence>
<proteinExistence type="predicted"/>
<evidence type="ECO:0000256" key="2">
    <source>
        <dbReference type="ARBA" id="ARBA00022723"/>
    </source>
</evidence>
<comment type="cofactor">
    <cofactor evidence="1">
        <name>a divalent metal cation</name>
        <dbReference type="ChEBI" id="CHEBI:60240"/>
    </cofactor>
</comment>
<accession>A0A8S0YNH7</accession>
<evidence type="ECO:0000313" key="5">
    <source>
        <dbReference type="EMBL" id="CAB3221182.1"/>
    </source>
</evidence>